<evidence type="ECO:0000256" key="4">
    <source>
        <dbReference type="ARBA" id="ARBA00022475"/>
    </source>
</evidence>
<dbReference type="CDD" id="cd06261">
    <property type="entry name" value="TM_PBP2"/>
    <property type="match status" value="1"/>
</dbReference>
<keyword evidence="8 9" id="KW-0472">Membrane</keyword>
<dbReference type="AlphaFoldDB" id="A0A455UGS9"/>
<dbReference type="GO" id="GO:0043190">
    <property type="term" value="C:ATP-binding cassette (ABC) transporter complex"/>
    <property type="evidence" value="ECO:0007669"/>
    <property type="project" value="InterPro"/>
</dbReference>
<evidence type="ECO:0000256" key="9">
    <source>
        <dbReference type="RuleBase" id="RU363032"/>
    </source>
</evidence>
<dbReference type="GO" id="GO:0006865">
    <property type="term" value="P:amino acid transport"/>
    <property type="evidence" value="ECO:0007669"/>
    <property type="project" value="UniProtKB-KW"/>
</dbReference>
<evidence type="ECO:0000256" key="7">
    <source>
        <dbReference type="ARBA" id="ARBA00022989"/>
    </source>
</evidence>
<keyword evidence="4" id="KW-1003">Cell membrane</keyword>
<dbReference type="PANTHER" id="PTHR30614">
    <property type="entry name" value="MEMBRANE COMPONENT OF AMINO ACID ABC TRANSPORTER"/>
    <property type="match status" value="1"/>
</dbReference>
<comment type="subcellular location">
    <subcellularLocation>
        <location evidence="1">Cell inner membrane</location>
        <topology evidence="1">Multi-pass membrane protein</topology>
    </subcellularLocation>
    <subcellularLocation>
        <location evidence="9">Cell membrane</location>
        <topology evidence="9">Multi-pass membrane protein</topology>
    </subcellularLocation>
</comment>
<keyword evidence="6" id="KW-0029">Amino-acid transport</keyword>
<feature type="transmembrane region" description="Helical" evidence="9">
    <location>
        <begin position="20"/>
        <end position="45"/>
    </location>
</feature>
<dbReference type="InterPro" id="IPR000515">
    <property type="entry name" value="MetI-like"/>
</dbReference>
<gene>
    <name evidence="11" type="ORF">HSBAA_51570</name>
</gene>
<dbReference type="GO" id="GO:0022857">
    <property type="term" value="F:transmembrane transporter activity"/>
    <property type="evidence" value="ECO:0007669"/>
    <property type="project" value="InterPro"/>
</dbReference>
<evidence type="ECO:0000256" key="5">
    <source>
        <dbReference type="ARBA" id="ARBA00022692"/>
    </source>
</evidence>
<evidence type="ECO:0000259" key="10">
    <source>
        <dbReference type="PROSITE" id="PS50928"/>
    </source>
</evidence>
<evidence type="ECO:0000313" key="11">
    <source>
        <dbReference type="EMBL" id="BBI63851.1"/>
    </source>
</evidence>
<evidence type="ECO:0000256" key="6">
    <source>
        <dbReference type="ARBA" id="ARBA00022970"/>
    </source>
</evidence>
<evidence type="ECO:0000256" key="8">
    <source>
        <dbReference type="ARBA" id="ARBA00023136"/>
    </source>
</evidence>
<keyword evidence="7 9" id="KW-1133">Transmembrane helix</keyword>
<dbReference type="InterPro" id="IPR010065">
    <property type="entry name" value="AA_ABC_transptr_permease_3TM"/>
</dbReference>
<accession>A0A455UGS9</accession>
<dbReference type="PROSITE" id="PS50928">
    <property type="entry name" value="ABC_TM1"/>
    <property type="match status" value="1"/>
</dbReference>
<dbReference type="SUPFAM" id="SSF161098">
    <property type="entry name" value="MetI-like"/>
    <property type="match status" value="1"/>
</dbReference>
<dbReference type="Gene3D" id="1.10.3720.10">
    <property type="entry name" value="MetI-like"/>
    <property type="match status" value="1"/>
</dbReference>
<dbReference type="InterPro" id="IPR035906">
    <property type="entry name" value="MetI-like_sf"/>
</dbReference>
<comment type="similarity">
    <text evidence="2">Belongs to the binding-protein-dependent transport system permease family. HisMQ subfamily.</text>
</comment>
<evidence type="ECO:0000313" key="12">
    <source>
        <dbReference type="Proteomes" id="UP000320231"/>
    </source>
</evidence>
<feature type="transmembrane region" description="Helical" evidence="9">
    <location>
        <begin position="188"/>
        <end position="205"/>
    </location>
</feature>
<keyword evidence="3 9" id="KW-0813">Transport</keyword>
<dbReference type="InterPro" id="IPR043429">
    <property type="entry name" value="ArtM/GltK/GlnP/TcyL/YhdX-like"/>
</dbReference>
<protein>
    <submittedName>
        <fullName evidence="11">Polar amino acid ABC transporter permease</fullName>
    </submittedName>
</protein>
<proteinExistence type="inferred from homology"/>
<feature type="domain" description="ABC transmembrane type-1" evidence="10">
    <location>
        <begin position="21"/>
        <end position="209"/>
    </location>
</feature>
<evidence type="ECO:0000256" key="3">
    <source>
        <dbReference type="ARBA" id="ARBA00022448"/>
    </source>
</evidence>
<dbReference type="EMBL" id="AP019514">
    <property type="protein sequence ID" value="BBI63851.1"/>
    <property type="molecule type" value="Genomic_DNA"/>
</dbReference>
<organism evidence="11 12">
    <name type="scientific">Vreelandella sulfidaeris</name>
    <dbReference type="NCBI Taxonomy" id="115553"/>
    <lineage>
        <taxon>Bacteria</taxon>
        <taxon>Pseudomonadati</taxon>
        <taxon>Pseudomonadota</taxon>
        <taxon>Gammaproteobacteria</taxon>
        <taxon>Oceanospirillales</taxon>
        <taxon>Halomonadaceae</taxon>
        <taxon>Vreelandella</taxon>
    </lineage>
</organism>
<reference evidence="11 12" key="1">
    <citation type="journal article" date="2019" name="Microbiol. Resour. Announc.">
        <title>Complete Genome Sequence of Halomonas sulfidaeris Strain Esulfide1 Isolated from a Metal Sulfide Rock at a Depth of 2,200 Meters, Obtained Using Nanopore Sequencing.</title>
        <authorList>
            <person name="Saito M."/>
            <person name="Nishigata A."/>
            <person name="Galipon J."/>
            <person name="Arakawa K."/>
        </authorList>
    </citation>
    <scope>NUCLEOTIDE SEQUENCE [LARGE SCALE GENOMIC DNA]</scope>
    <source>
        <strain evidence="11 12">ATCC BAA-803</strain>
    </source>
</reference>
<feature type="transmembrane region" description="Helical" evidence="9">
    <location>
        <begin position="151"/>
        <end position="176"/>
    </location>
</feature>
<dbReference type="PANTHER" id="PTHR30614:SF35">
    <property type="entry name" value="ABC TRANSPORTER PERMEASE PROTEIN"/>
    <property type="match status" value="1"/>
</dbReference>
<dbReference type="Proteomes" id="UP000320231">
    <property type="component" value="Chromosome"/>
</dbReference>
<evidence type="ECO:0000256" key="1">
    <source>
        <dbReference type="ARBA" id="ARBA00004429"/>
    </source>
</evidence>
<sequence>MGPTLDFLTLLPHVSELLKGLTTTVILTVVTTLTGLSLAVAVAYLRVNAQPWVRWGLGGYVEVTRNTPFIVQLFFIFFGLPGLGIKIDAITAAFIAMTLNLAAYSAEILRAGISATAKGQLEAGRALGMTTLQSYRHIVLVPAFARVYPALISQSIIVMLGSAVVSQISVFDLTYAANFIQSRNFRSFEVYLLITLVYLLLAFGMRRSFLCWWASGCSPISKESSDD</sequence>
<dbReference type="KEGG" id="hsr:HSBAA_51570"/>
<dbReference type="Pfam" id="PF00528">
    <property type="entry name" value="BPD_transp_1"/>
    <property type="match status" value="1"/>
</dbReference>
<keyword evidence="5 9" id="KW-0812">Transmembrane</keyword>
<dbReference type="NCBIfam" id="TIGR01726">
    <property type="entry name" value="HEQRo_perm_3TM"/>
    <property type="match status" value="1"/>
</dbReference>
<evidence type="ECO:0000256" key="2">
    <source>
        <dbReference type="ARBA" id="ARBA00010072"/>
    </source>
</evidence>
<name>A0A455UGS9_9GAMM</name>